<sequence>MFFRPQWKRLLIENFRESFCEKFQEKLCCLDAARRRTLYWKIEQPHSPLRDPVPCHAAVI</sequence>
<keyword evidence="2" id="KW-1185">Reference proteome</keyword>
<evidence type="ECO:0000313" key="1">
    <source>
        <dbReference type="EMBL" id="SIT39192.1"/>
    </source>
</evidence>
<dbReference type="Proteomes" id="UP000187012">
    <property type="component" value="Unassembled WGS sequence"/>
</dbReference>
<reference evidence="1 2" key="1">
    <citation type="submission" date="2016-12" db="EMBL/GenBank/DDBJ databases">
        <authorList>
            <person name="Song W.-J."/>
            <person name="Kurnit D.M."/>
        </authorList>
    </citation>
    <scope>NUCLEOTIDE SEQUENCE [LARGE SCALE GENOMIC DNA]</scope>
    <source>
        <strain evidence="1 2">STM7296</strain>
    </source>
</reference>
<proteinExistence type="predicted"/>
<name>A0A1N7RVP5_9BURK</name>
<organism evidence="1 2">
    <name type="scientific">Paraburkholderia ribeironis</name>
    <dbReference type="NCBI Taxonomy" id="1247936"/>
    <lineage>
        <taxon>Bacteria</taxon>
        <taxon>Pseudomonadati</taxon>
        <taxon>Pseudomonadota</taxon>
        <taxon>Betaproteobacteria</taxon>
        <taxon>Burkholderiales</taxon>
        <taxon>Burkholderiaceae</taxon>
        <taxon>Paraburkholderia</taxon>
    </lineage>
</organism>
<dbReference type="AlphaFoldDB" id="A0A1N7RVP5"/>
<dbReference type="EMBL" id="CYGX02000019">
    <property type="protein sequence ID" value="SIT39192.1"/>
    <property type="molecule type" value="Genomic_DNA"/>
</dbReference>
<accession>A0A1N7RVP5</accession>
<evidence type="ECO:0000313" key="2">
    <source>
        <dbReference type="Proteomes" id="UP000187012"/>
    </source>
</evidence>
<gene>
    <name evidence="1" type="ORF">BN2475_190113</name>
</gene>
<protein>
    <submittedName>
        <fullName evidence="1">Uncharacterized protein</fullName>
    </submittedName>
</protein>